<proteinExistence type="predicted"/>
<feature type="region of interest" description="Disordered" evidence="1">
    <location>
        <begin position="159"/>
        <end position="196"/>
    </location>
</feature>
<dbReference type="GO" id="GO:0003676">
    <property type="term" value="F:nucleic acid binding"/>
    <property type="evidence" value="ECO:0007669"/>
    <property type="project" value="InterPro"/>
</dbReference>
<evidence type="ECO:0000313" key="3">
    <source>
        <dbReference type="Proteomes" id="UP000078492"/>
    </source>
</evidence>
<dbReference type="PANTHER" id="PTHR37984:SF5">
    <property type="entry name" value="PROTEIN NYNRIN-LIKE"/>
    <property type="match status" value="1"/>
</dbReference>
<dbReference type="Gene3D" id="3.30.420.10">
    <property type="entry name" value="Ribonuclease H-like superfamily/Ribonuclease H"/>
    <property type="match status" value="1"/>
</dbReference>
<evidence type="ECO:0008006" key="4">
    <source>
        <dbReference type="Google" id="ProtNLM"/>
    </source>
</evidence>
<dbReference type="EMBL" id="KQ980157">
    <property type="protein sequence ID" value="KYN17434.1"/>
    <property type="molecule type" value="Genomic_DNA"/>
</dbReference>
<protein>
    <recommendedName>
        <fullName evidence="4">Integrase catalytic domain-containing protein</fullName>
    </recommendedName>
</protein>
<dbReference type="STRING" id="471704.A0A151J4B2"/>
<dbReference type="PANTHER" id="PTHR37984">
    <property type="entry name" value="PROTEIN CBG26694"/>
    <property type="match status" value="1"/>
</dbReference>
<organism evidence="2 3">
    <name type="scientific">Trachymyrmex cornetzi</name>
    <dbReference type="NCBI Taxonomy" id="471704"/>
    <lineage>
        <taxon>Eukaryota</taxon>
        <taxon>Metazoa</taxon>
        <taxon>Ecdysozoa</taxon>
        <taxon>Arthropoda</taxon>
        <taxon>Hexapoda</taxon>
        <taxon>Insecta</taxon>
        <taxon>Pterygota</taxon>
        <taxon>Neoptera</taxon>
        <taxon>Endopterygota</taxon>
        <taxon>Hymenoptera</taxon>
        <taxon>Apocrita</taxon>
        <taxon>Aculeata</taxon>
        <taxon>Formicoidea</taxon>
        <taxon>Formicidae</taxon>
        <taxon>Myrmicinae</taxon>
        <taxon>Trachymyrmex</taxon>
    </lineage>
</organism>
<dbReference type="AlphaFoldDB" id="A0A151J4B2"/>
<reference evidence="2 3" key="1">
    <citation type="submission" date="2015-09" db="EMBL/GenBank/DDBJ databases">
        <title>Trachymyrmex cornetzi WGS genome.</title>
        <authorList>
            <person name="Nygaard S."/>
            <person name="Hu H."/>
            <person name="Boomsma J."/>
            <person name="Zhang G."/>
        </authorList>
    </citation>
    <scope>NUCLEOTIDE SEQUENCE [LARGE SCALE GENOMIC DNA]</scope>
    <source>
        <strain evidence="2">Tcor2-1</strain>
        <tissue evidence="2">Whole body</tissue>
    </source>
</reference>
<dbReference type="InterPro" id="IPR050951">
    <property type="entry name" value="Retrovirus_Pol_polyprotein"/>
</dbReference>
<accession>A0A151J4B2</accession>
<evidence type="ECO:0000256" key="1">
    <source>
        <dbReference type="SAM" id="MobiDB-lite"/>
    </source>
</evidence>
<name>A0A151J4B2_9HYME</name>
<sequence>MIAQYVDRNHKNWDEHLPELQFAFNTARHDATGYTPAYLNLGRELLSPVNANNVRQGAAPSPDTTRRHLEEAYELVRINLAQAFQRQQKYYDLRRRLWKPKIGDKIYKREYPLSNKNATFNAKLAPKFKGPLEIKRVVSPVVVDLRDRNDRWHRHVHIKDLKPDPPHGPINNEDEISNEQNTDEDVVDTDDSKEEGVPQIQALIRGWVM</sequence>
<gene>
    <name evidence="2" type="ORF">ALC57_10276</name>
</gene>
<feature type="compositionally biased region" description="Acidic residues" evidence="1">
    <location>
        <begin position="172"/>
        <end position="193"/>
    </location>
</feature>
<dbReference type="InterPro" id="IPR036397">
    <property type="entry name" value="RNaseH_sf"/>
</dbReference>
<evidence type="ECO:0000313" key="2">
    <source>
        <dbReference type="EMBL" id="KYN17434.1"/>
    </source>
</evidence>
<keyword evidence="3" id="KW-1185">Reference proteome</keyword>
<dbReference type="Proteomes" id="UP000078492">
    <property type="component" value="Unassembled WGS sequence"/>
</dbReference>